<dbReference type="PANTHER" id="PTHR13947">
    <property type="entry name" value="GNAT FAMILY N-ACETYLTRANSFERASE"/>
    <property type="match status" value="1"/>
</dbReference>
<name>A0A852SJH4_9MICO</name>
<accession>A0A852SJH4</accession>
<dbReference type="PROSITE" id="PS51186">
    <property type="entry name" value="GNAT"/>
    <property type="match status" value="2"/>
</dbReference>
<evidence type="ECO:0000313" key="3">
    <source>
        <dbReference type="EMBL" id="NYD67309.1"/>
    </source>
</evidence>
<sequence length="345" mass="37259">MTSPVLIREAQPSEYDAVGRLTEEGFATGPYGHLPVSEERRRLVTDVAARAASGVVLVAESDSALVGTVTVVRAGTPQARLATGDEAELRLLAVSPAARGLGLGRALANAAQEVALEWGAPAIVLDTGSLNLTAQSLYDSLGYERLRSHADPDGRITHVDYRLPLAARDDVVVRLVRPDEYEAVADLSERAYTIEYEISDDYLASIRDIESRAIEHQVWVAADAASGALLGTVATPRRGNTISPLAQDGELDFRLLAVDPVARGRGIGDILTRHTIEIARLRGLERVVMNSGPQMVGAHRLYEKVGFGRLSERERIIEVGGRSFLLLAFTIDVPVRLRLDEKIAG</sequence>
<evidence type="ECO:0000256" key="1">
    <source>
        <dbReference type="ARBA" id="ARBA00022679"/>
    </source>
</evidence>
<dbReference type="CDD" id="cd04301">
    <property type="entry name" value="NAT_SF"/>
    <property type="match status" value="2"/>
</dbReference>
<keyword evidence="1" id="KW-0808">Transferase</keyword>
<evidence type="ECO:0000313" key="4">
    <source>
        <dbReference type="Proteomes" id="UP000581087"/>
    </source>
</evidence>
<dbReference type="SUPFAM" id="SSF55729">
    <property type="entry name" value="Acyl-CoA N-acyltransferases (Nat)"/>
    <property type="match status" value="2"/>
</dbReference>
<dbReference type="InterPro" id="IPR016181">
    <property type="entry name" value="Acyl_CoA_acyltransferase"/>
</dbReference>
<dbReference type="AlphaFoldDB" id="A0A852SJH4"/>
<organism evidence="3 4">
    <name type="scientific">Agromyces atrinae</name>
    <dbReference type="NCBI Taxonomy" id="592376"/>
    <lineage>
        <taxon>Bacteria</taxon>
        <taxon>Bacillati</taxon>
        <taxon>Actinomycetota</taxon>
        <taxon>Actinomycetes</taxon>
        <taxon>Micrococcales</taxon>
        <taxon>Microbacteriaceae</taxon>
        <taxon>Agromyces</taxon>
    </lineage>
</organism>
<dbReference type="EMBL" id="JACCBI010000001">
    <property type="protein sequence ID" value="NYD67309.1"/>
    <property type="molecule type" value="Genomic_DNA"/>
</dbReference>
<protein>
    <submittedName>
        <fullName evidence="3">Ribosomal protein S18 acetylase RimI-like enzyme</fullName>
    </submittedName>
</protein>
<comment type="caution">
    <text evidence="3">The sequence shown here is derived from an EMBL/GenBank/DDBJ whole genome shotgun (WGS) entry which is preliminary data.</text>
</comment>
<reference evidence="3 4" key="1">
    <citation type="submission" date="2020-07" db="EMBL/GenBank/DDBJ databases">
        <title>Sequencing the genomes of 1000 actinobacteria strains.</title>
        <authorList>
            <person name="Klenk H.-P."/>
        </authorList>
    </citation>
    <scope>NUCLEOTIDE SEQUENCE [LARGE SCALE GENOMIC DNA]</scope>
    <source>
        <strain evidence="3 4">DSM 23870</strain>
    </source>
</reference>
<dbReference type="Pfam" id="PF00583">
    <property type="entry name" value="Acetyltransf_1"/>
    <property type="match status" value="2"/>
</dbReference>
<dbReference type="InterPro" id="IPR000182">
    <property type="entry name" value="GNAT_dom"/>
</dbReference>
<dbReference type="RefSeq" id="WP_164989892.1">
    <property type="nucleotide sequence ID" value="NZ_JACCBI010000001.1"/>
</dbReference>
<gene>
    <name evidence="3" type="ORF">BJ972_001828</name>
</gene>
<dbReference type="GO" id="GO:0005840">
    <property type="term" value="C:ribosome"/>
    <property type="evidence" value="ECO:0007669"/>
    <property type="project" value="UniProtKB-KW"/>
</dbReference>
<dbReference type="PANTHER" id="PTHR13947:SF37">
    <property type="entry name" value="LD18367P"/>
    <property type="match status" value="1"/>
</dbReference>
<dbReference type="GO" id="GO:0008080">
    <property type="term" value="F:N-acetyltransferase activity"/>
    <property type="evidence" value="ECO:0007669"/>
    <property type="project" value="InterPro"/>
</dbReference>
<dbReference type="Gene3D" id="3.40.630.30">
    <property type="match status" value="2"/>
</dbReference>
<keyword evidence="3" id="KW-0687">Ribonucleoprotein</keyword>
<keyword evidence="3" id="KW-0689">Ribosomal protein</keyword>
<proteinExistence type="predicted"/>
<evidence type="ECO:0000259" key="2">
    <source>
        <dbReference type="PROSITE" id="PS51186"/>
    </source>
</evidence>
<dbReference type="InterPro" id="IPR050769">
    <property type="entry name" value="NAT_camello-type"/>
</dbReference>
<feature type="domain" description="N-acetyltransferase" evidence="2">
    <location>
        <begin position="171"/>
        <end position="332"/>
    </location>
</feature>
<feature type="domain" description="N-acetyltransferase" evidence="2">
    <location>
        <begin position="5"/>
        <end position="166"/>
    </location>
</feature>
<dbReference type="Proteomes" id="UP000581087">
    <property type="component" value="Unassembled WGS sequence"/>
</dbReference>